<dbReference type="InParanoid" id="A0A0D0CB89"/>
<dbReference type="SUPFAM" id="SSF52540">
    <property type="entry name" value="P-loop containing nucleoside triphosphate hydrolases"/>
    <property type="match status" value="1"/>
</dbReference>
<keyword evidence="3" id="KW-1185">Reference proteome</keyword>
<reference evidence="2 3" key="1">
    <citation type="submission" date="2014-04" db="EMBL/GenBank/DDBJ databases">
        <authorList>
            <consortium name="DOE Joint Genome Institute"/>
            <person name="Kuo A."/>
            <person name="Kohler A."/>
            <person name="Jargeat P."/>
            <person name="Nagy L.G."/>
            <person name="Floudas D."/>
            <person name="Copeland A."/>
            <person name="Barry K.W."/>
            <person name="Cichocki N."/>
            <person name="Veneault-Fourrey C."/>
            <person name="LaButti K."/>
            <person name="Lindquist E.A."/>
            <person name="Lipzen A."/>
            <person name="Lundell T."/>
            <person name="Morin E."/>
            <person name="Murat C."/>
            <person name="Sun H."/>
            <person name="Tunlid A."/>
            <person name="Henrissat B."/>
            <person name="Grigoriev I.V."/>
            <person name="Hibbett D.S."/>
            <person name="Martin F."/>
            <person name="Nordberg H.P."/>
            <person name="Cantor M.N."/>
            <person name="Hua S.X."/>
        </authorList>
    </citation>
    <scope>NUCLEOTIDE SEQUENCE [LARGE SCALE GENOMIC DNA]</scope>
    <source>
        <strain evidence="2 3">Ve08.2h10</strain>
    </source>
</reference>
<evidence type="ECO:0000313" key="3">
    <source>
        <dbReference type="Proteomes" id="UP000054538"/>
    </source>
</evidence>
<gene>
    <name evidence="2" type="ORF">PAXRUDRAFT_15956</name>
</gene>
<dbReference type="HOGENOM" id="CLU_001103_20_0_1"/>
<proteinExistence type="predicted"/>
<organism evidence="2 3">
    <name type="scientific">Paxillus rubicundulus Ve08.2h10</name>
    <dbReference type="NCBI Taxonomy" id="930991"/>
    <lineage>
        <taxon>Eukaryota</taxon>
        <taxon>Fungi</taxon>
        <taxon>Dikarya</taxon>
        <taxon>Basidiomycota</taxon>
        <taxon>Agaricomycotina</taxon>
        <taxon>Agaricomycetes</taxon>
        <taxon>Agaricomycetidae</taxon>
        <taxon>Boletales</taxon>
        <taxon>Paxilineae</taxon>
        <taxon>Paxillaceae</taxon>
        <taxon>Paxillus</taxon>
    </lineage>
</organism>
<keyword evidence="1" id="KW-0812">Transmembrane</keyword>
<dbReference type="InterPro" id="IPR027417">
    <property type="entry name" value="P-loop_NTPase"/>
</dbReference>
<dbReference type="EMBL" id="KN826096">
    <property type="protein sequence ID" value="KIK80117.1"/>
    <property type="molecule type" value="Genomic_DNA"/>
</dbReference>
<keyword evidence="1" id="KW-1133">Transmembrane helix</keyword>
<feature type="transmembrane region" description="Helical" evidence="1">
    <location>
        <begin position="56"/>
        <end position="77"/>
    </location>
</feature>
<evidence type="ECO:0000313" key="2">
    <source>
        <dbReference type="EMBL" id="KIK80117.1"/>
    </source>
</evidence>
<protein>
    <submittedName>
        <fullName evidence="2">Uncharacterized protein</fullName>
    </submittedName>
</protein>
<evidence type="ECO:0000256" key="1">
    <source>
        <dbReference type="SAM" id="Phobius"/>
    </source>
</evidence>
<dbReference type="Gene3D" id="3.40.50.300">
    <property type="entry name" value="P-loop containing nucleotide triphosphate hydrolases"/>
    <property type="match status" value="1"/>
</dbReference>
<dbReference type="AlphaFoldDB" id="A0A0D0CB89"/>
<name>A0A0D0CB89_9AGAM</name>
<dbReference type="Proteomes" id="UP000054538">
    <property type="component" value="Unassembled WGS sequence"/>
</dbReference>
<reference evidence="3" key="2">
    <citation type="submission" date="2015-01" db="EMBL/GenBank/DDBJ databases">
        <title>Evolutionary Origins and Diversification of the Mycorrhizal Mutualists.</title>
        <authorList>
            <consortium name="DOE Joint Genome Institute"/>
            <consortium name="Mycorrhizal Genomics Consortium"/>
            <person name="Kohler A."/>
            <person name="Kuo A."/>
            <person name="Nagy L.G."/>
            <person name="Floudas D."/>
            <person name="Copeland A."/>
            <person name="Barry K.W."/>
            <person name="Cichocki N."/>
            <person name="Veneault-Fourrey C."/>
            <person name="LaButti K."/>
            <person name="Lindquist E.A."/>
            <person name="Lipzen A."/>
            <person name="Lundell T."/>
            <person name="Morin E."/>
            <person name="Murat C."/>
            <person name="Riley R."/>
            <person name="Ohm R."/>
            <person name="Sun H."/>
            <person name="Tunlid A."/>
            <person name="Henrissat B."/>
            <person name="Grigoriev I.V."/>
            <person name="Hibbett D.S."/>
            <person name="Martin F."/>
        </authorList>
    </citation>
    <scope>NUCLEOTIDE SEQUENCE [LARGE SCALE GENOMIC DNA]</scope>
    <source>
        <strain evidence="3">Ve08.2h10</strain>
    </source>
</reference>
<sequence>MLLQYAVPSPSDMKQAVLQQLYITPCDWQIQSAHAQLQHKDVITISPTESGTTMTFWIPMLFNAEGIMIIITPLNILGEKTEIKVNLFGIPAVNLTAKTTTDKTFNGF</sequence>
<keyword evidence="1" id="KW-0472">Membrane</keyword>
<dbReference type="OrthoDB" id="2648609at2759"/>
<accession>A0A0D0CB89</accession>